<dbReference type="Proteomes" id="UP000299102">
    <property type="component" value="Unassembled WGS sequence"/>
</dbReference>
<gene>
    <name evidence="2" type="ORF">EVAR_52909_1</name>
</gene>
<keyword evidence="3" id="KW-1185">Reference proteome</keyword>
<evidence type="ECO:0000313" key="3">
    <source>
        <dbReference type="Proteomes" id="UP000299102"/>
    </source>
</evidence>
<dbReference type="EMBL" id="BGZK01001086">
    <property type="protein sequence ID" value="GBP70783.1"/>
    <property type="molecule type" value="Genomic_DNA"/>
</dbReference>
<comment type="caution">
    <text evidence="2">The sequence shown here is derived from an EMBL/GenBank/DDBJ whole genome shotgun (WGS) entry which is preliminary data.</text>
</comment>
<feature type="region of interest" description="Disordered" evidence="1">
    <location>
        <begin position="1"/>
        <end position="29"/>
    </location>
</feature>
<organism evidence="2 3">
    <name type="scientific">Eumeta variegata</name>
    <name type="common">Bagworm moth</name>
    <name type="synonym">Eumeta japonica</name>
    <dbReference type="NCBI Taxonomy" id="151549"/>
    <lineage>
        <taxon>Eukaryota</taxon>
        <taxon>Metazoa</taxon>
        <taxon>Ecdysozoa</taxon>
        <taxon>Arthropoda</taxon>
        <taxon>Hexapoda</taxon>
        <taxon>Insecta</taxon>
        <taxon>Pterygota</taxon>
        <taxon>Neoptera</taxon>
        <taxon>Endopterygota</taxon>
        <taxon>Lepidoptera</taxon>
        <taxon>Glossata</taxon>
        <taxon>Ditrysia</taxon>
        <taxon>Tineoidea</taxon>
        <taxon>Psychidae</taxon>
        <taxon>Oiketicinae</taxon>
        <taxon>Eumeta</taxon>
    </lineage>
</organism>
<evidence type="ECO:0000313" key="2">
    <source>
        <dbReference type="EMBL" id="GBP70783.1"/>
    </source>
</evidence>
<dbReference type="AlphaFoldDB" id="A0A4C1Y616"/>
<proteinExistence type="predicted"/>
<name>A0A4C1Y616_EUMVA</name>
<accession>A0A4C1Y616</accession>
<evidence type="ECO:0000256" key="1">
    <source>
        <dbReference type="SAM" id="MobiDB-lite"/>
    </source>
</evidence>
<protein>
    <submittedName>
        <fullName evidence="2">Uncharacterized protein</fullName>
    </submittedName>
</protein>
<sequence length="161" mass="17606">MNPQAPRLYGLPKVHKEAGQGGGEGSELAYSRSHIRRRPPPARPAAASHSIREIYFSAISPVNVVALSCGERGKELSFVQYCACSAVCALKILSGHDLRFCYSSAWDFDSVTDQTICLHVSGGYLSHRPPNFVTASGTTVVSGPRPSRRQRERFDIRDTSI</sequence>
<reference evidence="2 3" key="1">
    <citation type="journal article" date="2019" name="Commun. Biol.">
        <title>The bagworm genome reveals a unique fibroin gene that provides high tensile strength.</title>
        <authorList>
            <person name="Kono N."/>
            <person name="Nakamura H."/>
            <person name="Ohtoshi R."/>
            <person name="Tomita M."/>
            <person name="Numata K."/>
            <person name="Arakawa K."/>
        </authorList>
    </citation>
    <scope>NUCLEOTIDE SEQUENCE [LARGE SCALE GENOMIC DNA]</scope>
</reference>